<dbReference type="InterPro" id="IPR043216">
    <property type="entry name" value="PAP-like"/>
</dbReference>
<keyword evidence="4 6" id="KW-1133">Transmembrane helix</keyword>
<proteinExistence type="inferred from homology"/>
<organism evidence="8 9">
    <name type="scientific">Loxostege sticticalis</name>
    <name type="common">Beet webworm moth</name>
    <dbReference type="NCBI Taxonomy" id="481309"/>
    <lineage>
        <taxon>Eukaryota</taxon>
        <taxon>Metazoa</taxon>
        <taxon>Ecdysozoa</taxon>
        <taxon>Arthropoda</taxon>
        <taxon>Hexapoda</taxon>
        <taxon>Insecta</taxon>
        <taxon>Pterygota</taxon>
        <taxon>Neoptera</taxon>
        <taxon>Endopterygota</taxon>
        <taxon>Lepidoptera</taxon>
        <taxon>Glossata</taxon>
        <taxon>Ditrysia</taxon>
        <taxon>Pyraloidea</taxon>
        <taxon>Crambidae</taxon>
        <taxon>Pyraustinae</taxon>
        <taxon>Loxostege</taxon>
    </lineage>
</organism>
<evidence type="ECO:0000256" key="6">
    <source>
        <dbReference type="SAM" id="Phobius"/>
    </source>
</evidence>
<feature type="transmembrane region" description="Helical" evidence="6">
    <location>
        <begin position="185"/>
        <end position="203"/>
    </location>
</feature>
<name>A0ABD0SKR7_LOXSC</name>
<sequence>MERNDRKSNSRNHTVAVDRESAFVLRKVFTDFAILFCIGFLILAFYLWGEPYKRGFFCDDESLKHPYKESTVTNVMLYIIGLGLPVVTPYKRGFFCDDESLKHPYKQSTVTNVMLYIIGLGLPVVTRGFFCDYESLKHPYKESTVTNVMLYIIGLGLPVVTRGFFCDDESLKHPYKESTVTNVMLYIIGLGLPVVTMILTEWIRLRDYKGRPRTVLGKELPPWLWEAYRVVGVFLFGCACQQLTTDVAKYTIGRLRPHFFDVCKPNIDCTSGDNRWRYIETFECLGNDKKLLKEMRLSFPSGHSSFSAYTMIYFAMYIQKRFTWDGSKLLKHALQLILILMLWYTMMTRISDYKHHWSDVLAGFSIGMLFAVVVFLFVSGLRKTPRSRQTLNHLDSELHVTNGNTRSATRVQV</sequence>
<comment type="similarity">
    <text evidence="2">Belongs to the PA-phosphatase related phosphoesterase family.</text>
</comment>
<gene>
    <name evidence="8" type="ORF">ABMA28_006095</name>
</gene>
<keyword evidence="3 6" id="KW-0812">Transmembrane</keyword>
<dbReference type="InterPro" id="IPR000326">
    <property type="entry name" value="PAP2/HPO"/>
</dbReference>
<dbReference type="CDD" id="cd03384">
    <property type="entry name" value="PAP2_wunen"/>
    <property type="match status" value="1"/>
</dbReference>
<dbReference type="AlphaFoldDB" id="A0ABD0SKR7"/>
<dbReference type="SUPFAM" id="SSF48317">
    <property type="entry name" value="Acid phosphatase/Vanadium-dependent haloperoxidase"/>
    <property type="match status" value="1"/>
</dbReference>
<dbReference type="PANTHER" id="PTHR10165">
    <property type="entry name" value="LIPID PHOSPHATE PHOSPHATASE"/>
    <property type="match status" value="1"/>
</dbReference>
<accession>A0ABD0SKR7</accession>
<feature type="transmembrane region" description="Helical" evidence="6">
    <location>
        <begin position="113"/>
        <end position="133"/>
    </location>
</feature>
<feature type="transmembrane region" description="Helical" evidence="6">
    <location>
        <begin position="28"/>
        <end position="48"/>
    </location>
</feature>
<dbReference type="PANTHER" id="PTHR10165:SF197">
    <property type="entry name" value="FI04477P-RELATED"/>
    <property type="match status" value="1"/>
</dbReference>
<evidence type="ECO:0000256" key="1">
    <source>
        <dbReference type="ARBA" id="ARBA00004141"/>
    </source>
</evidence>
<feature type="transmembrane region" description="Helical" evidence="6">
    <location>
        <begin position="360"/>
        <end position="381"/>
    </location>
</feature>
<keyword evidence="5 6" id="KW-0472">Membrane</keyword>
<dbReference type="Proteomes" id="UP001549921">
    <property type="component" value="Unassembled WGS sequence"/>
</dbReference>
<evidence type="ECO:0000313" key="9">
    <source>
        <dbReference type="Proteomes" id="UP001549921"/>
    </source>
</evidence>
<protein>
    <recommendedName>
        <fullName evidence="7">Phosphatidic acid phosphatase type 2/haloperoxidase domain-containing protein</fullName>
    </recommendedName>
</protein>
<evidence type="ECO:0000256" key="3">
    <source>
        <dbReference type="ARBA" id="ARBA00022692"/>
    </source>
</evidence>
<evidence type="ECO:0000256" key="4">
    <source>
        <dbReference type="ARBA" id="ARBA00022989"/>
    </source>
</evidence>
<dbReference type="Pfam" id="PF01569">
    <property type="entry name" value="PAP2"/>
    <property type="match status" value="1"/>
</dbReference>
<dbReference type="Gene3D" id="1.20.144.10">
    <property type="entry name" value="Phosphatidic acid phosphatase type 2/haloperoxidase"/>
    <property type="match status" value="1"/>
</dbReference>
<feature type="domain" description="Phosphatidic acid phosphatase type 2/haloperoxidase" evidence="7">
    <location>
        <begin position="231"/>
        <end position="375"/>
    </location>
</feature>
<evidence type="ECO:0000313" key="8">
    <source>
        <dbReference type="EMBL" id="KAL0820161.1"/>
    </source>
</evidence>
<comment type="subcellular location">
    <subcellularLocation>
        <location evidence="1">Membrane</location>
        <topology evidence="1">Multi-pass membrane protein</topology>
    </subcellularLocation>
</comment>
<dbReference type="InterPro" id="IPR036938">
    <property type="entry name" value="PAP2/HPO_sf"/>
</dbReference>
<dbReference type="GO" id="GO:0016020">
    <property type="term" value="C:membrane"/>
    <property type="evidence" value="ECO:0007669"/>
    <property type="project" value="UniProtKB-SubCell"/>
</dbReference>
<feature type="transmembrane region" description="Helical" evidence="6">
    <location>
        <begin position="145"/>
        <end position="165"/>
    </location>
</feature>
<evidence type="ECO:0000259" key="7">
    <source>
        <dbReference type="SMART" id="SM00014"/>
    </source>
</evidence>
<evidence type="ECO:0000256" key="5">
    <source>
        <dbReference type="ARBA" id="ARBA00023136"/>
    </source>
</evidence>
<reference evidence="8 9" key="1">
    <citation type="submission" date="2024-06" db="EMBL/GenBank/DDBJ databases">
        <title>A chromosome-level genome assembly of beet webworm, Loxostege sticticalis.</title>
        <authorList>
            <person name="Zhang Y."/>
        </authorList>
    </citation>
    <scope>NUCLEOTIDE SEQUENCE [LARGE SCALE GENOMIC DNA]</scope>
    <source>
        <strain evidence="8">AQ028</strain>
        <tissue evidence="8">Male pupae</tissue>
    </source>
</reference>
<comment type="caution">
    <text evidence="8">The sequence shown here is derived from an EMBL/GenBank/DDBJ whole genome shotgun (WGS) entry which is preliminary data.</text>
</comment>
<dbReference type="SMART" id="SM00014">
    <property type="entry name" value="acidPPc"/>
    <property type="match status" value="1"/>
</dbReference>
<feature type="transmembrane region" description="Helical" evidence="6">
    <location>
        <begin position="329"/>
        <end position="348"/>
    </location>
</feature>
<evidence type="ECO:0000256" key="2">
    <source>
        <dbReference type="ARBA" id="ARBA00008816"/>
    </source>
</evidence>
<dbReference type="EMBL" id="JBEDNZ010000019">
    <property type="protein sequence ID" value="KAL0820161.1"/>
    <property type="molecule type" value="Genomic_DNA"/>
</dbReference>